<dbReference type="InterPro" id="IPR008551">
    <property type="entry name" value="TANGO2"/>
</dbReference>
<evidence type="ECO:0000313" key="1">
    <source>
        <dbReference type="EMBL" id="TGE38490.1"/>
    </source>
</evidence>
<accession>A0A4Z0R6M0</accession>
<keyword evidence="2" id="KW-1185">Reference proteome</keyword>
<gene>
    <name evidence="1" type="ORF">E4K67_11195</name>
</gene>
<sequence>MCLLFFAYECHPRYRLILAANRDEYYCRPTAAAHFWEDHPWVFAGRDLEMLGTWMGITRSSRFAALTNFRDPSAQIIDPKSRGMLVNNFLCLDESPERYMLEVAKNRTLYNPFNLLVGDLSKLLYFNKQFSKALALKPGLYGLSNHFIDTPWPKVQKSKLALANYIENKTFIDPQGLFEILADTELAQDHELPQTGIGQEFERFLSSIYIKGAEYGTRSSTVLLIDRNNHVIFRENSYIPGQEQCVEVDCEFDLTN</sequence>
<reference evidence="1 2" key="1">
    <citation type="submission" date="2019-03" db="EMBL/GenBank/DDBJ databases">
        <title>Draft Genome Sequence of Desulfosporosinus fructosivorans Strain 63.6F, Isolated from Marine Sediment in the Baltic Sea.</title>
        <authorList>
            <person name="Hausmann B."/>
            <person name="Vandieken V."/>
            <person name="Pjevac P."/>
            <person name="Schreck K."/>
            <person name="Herbold C.W."/>
            <person name="Loy A."/>
        </authorList>
    </citation>
    <scope>NUCLEOTIDE SEQUENCE [LARGE SCALE GENOMIC DNA]</scope>
    <source>
        <strain evidence="1 2">63.6F</strain>
    </source>
</reference>
<dbReference type="OrthoDB" id="4380123at2"/>
<dbReference type="EMBL" id="SPQQ01000003">
    <property type="protein sequence ID" value="TGE38490.1"/>
    <property type="molecule type" value="Genomic_DNA"/>
</dbReference>
<dbReference type="Pfam" id="PF05742">
    <property type="entry name" value="TANGO2"/>
    <property type="match status" value="1"/>
</dbReference>
<proteinExistence type="predicted"/>
<name>A0A4Z0R6M0_9FIRM</name>
<dbReference type="RefSeq" id="WP_135546593.1">
    <property type="nucleotide sequence ID" value="NZ_SPQQ01000003.1"/>
</dbReference>
<protein>
    <submittedName>
        <fullName evidence="1">NRDE family protein</fullName>
    </submittedName>
</protein>
<dbReference type="AlphaFoldDB" id="A0A4Z0R6M0"/>
<evidence type="ECO:0000313" key="2">
    <source>
        <dbReference type="Proteomes" id="UP000298460"/>
    </source>
</evidence>
<organism evidence="1 2">
    <name type="scientific">Desulfosporosinus fructosivorans</name>
    <dbReference type="NCBI Taxonomy" id="2018669"/>
    <lineage>
        <taxon>Bacteria</taxon>
        <taxon>Bacillati</taxon>
        <taxon>Bacillota</taxon>
        <taxon>Clostridia</taxon>
        <taxon>Eubacteriales</taxon>
        <taxon>Desulfitobacteriaceae</taxon>
        <taxon>Desulfosporosinus</taxon>
    </lineage>
</organism>
<dbReference type="PANTHER" id="PTHR17985:SF8">
    <property type="entry name" value="TRANSPORT AND GOLGI ORGANIZATION PROTEIN 2 HOMOLOG"/>
    <property type="match status" value="1"/>
</dbReference>
<comment type="caution">
    <text evidence="1">The sequence shown here is derived from an EMBL/GenBank/DDBJ whole genome shotgun (WGS) entry which is preliminary data.</text>
</comment>
<dbReference type="PANTHER" id="PTHR17985">
    <property type="entry name" value="SER/THR-RICH PROTEIN T10 IN DGCR REGION"/>
    <property type="match status" value="1"/>
</dbReference>
<dbReference type="Proteomes" id="UP000298460">
    <property type="component" value="Unassembled WGS sequence"/>
</dbReference>